<dbReference type="AlphaFoldDB" id="A0A1F6MC19"/>
<accession>A0A1F6MC19</accession>
<dbReference type="EMBL" id="MFPU01000059">
    <property type="protein sequence ID" value="OGH69181.1"/>
    <property type="molecule type" value="Genomic_DNA"/>
</dbReference>
<comment type="caution">
    <text evidence="2">The sequence shown here is derived from an EMBL/GenBank/DDBJ whole genome shotgun (WGS) entry which is preliminary data.</text>
</comment>
<dbReference type="Proteomes" id="UP000177953">
    <property type="component" value="Unassembled WGS sequence"/>
</dbReference>
<protein>
    <submittedName>
        <fullName evidence="2">Uncharacterized protein</fullName>
    </submittedName>
</protein>
<sequence length="474" mass="53648">MRARAMRQENKLPEFDVSDEDKDLGIVSMDAVDGEEMAAGEVETVSKERPMKHEAKVVVDSEYEAEIDKLATPAETAESKLAAEIDETPAEIERLTGSPAGPEATRKTAQLKVEQVKLQGWFRSAMGVVGKKLKGLFSRGEAAPLADEVTKATFDKEHRQAIREYQQALKEEKVETQKQTRDLSAKEKQEVAEDREEIKKETKKIKHEDKKLRAEIKAGEAEGLQAANKRERNKKYAKELEENYGVIDGSQAGKMMDEKSEEEWFAKGDELGANKKPAAETVVEMEAPYEGEDETEKVVEMEAPYENKDKIKINNNKILTSIARRYLDKGSTPEQFIDYLLYASPVKLTTDYLSKNRDERKHLEAQLKKGGITVEEFSKALPKPAEYAKAKEMKAKAQFREKKLDEIIDAFTSSKLSLEEITRELLKSPLRLTAEQLDKNPQISSYLEKGLIKKGSTLDELKRALPNIKEYQEI</sequence>
<gene>
    <name evidence="2" type="ORF">A2754_01500</name>
</gene>
<name>A0A1F6MC19_9BACT</name>
<evidence type="ECO:0000313" key="3">
    <source>
        <dbReference type="Proteomes" id="UP000177953"/>
    </source>
</evidence>
<reference evidence="2 3" key="1">
    <citation type="journal article" date="2016" name="Nat. Commun.">
        <title>Thousands of microbial genomes shed light on interconnected biogeochemical processes in an aquifer system.</title>
        <authorList>
            <person name="Anantharaman K."/>
            <person name="Brown C.T."/>
            <person name="Hug L.A."/>
            <person name="Sharon I."/>
            <person name="Castelle C.J."/>
            <person name="Probst A.J."/>
            <person name="Thomas B.C."/>
            <person name="Singh A."/>
            <person name="Wilkins M.J."/>
            <person name="Karaoz U."/>
            <person name="Brodie E.L."/>
            <person name="Williams K.H."/>
            <person name="Hubbard S.S."/>
            <person name="Banfield J.F."/>
        </authorList>
    </citation>
    <scope>NUCLEOTIDE SEQUENCE [LARGE SCALE GENOMIC DNA]</scope>
</reference>
<feature type="region of interest" description="Disordered" evidence="1">
    <location>
        <begin position="170"/>
        <end position="210"/>
    </location>
</feature>
<evidence type="ECO:0000313" key="2">
    <source>
        <dbReference type="EMBL" id="OGH69181.1"/>
    </source>
</evidence>
<organism evidence="2 3">
    <name type="scientific">Candidatus Magasanikbacteria bacterium RIFCSPHIGHO2_01_FULL_47_8</name>
    <dbReference type="NCBI Taxonomy" id="1798673"/>
    <lineage>
        <taxon>Bacteria</taxon>
        <taxon>Candidatus Magasanikiibacteriota</taxon>
    </lineage>
</organism>
<evidence type="ECO:0000256" key="1">
    <source>
        <dbReference type="SAM" id="MobiDB-lite"/>
    </source>
</evidence>
<proteinExistence type="predicted"/>